<dbReference type="SUPFAM" id="SSF53067">
    <property type="entry name" value="Actin-like ATPase domain"/>
    <property type="match status" value="1"/>
</dbReference>
<evidence type="ECO:0000313" key="2">
    <source>
        <dbReference type="EMBL" id="GAK55517.1"/>
    </source>
</evidence>
<dbReference type="EMBL" id="DF820463">
    <property type="protein sequence ID" value="GAK55517.1"/>
    <property type="molecule type" value="Genomic_DNA"/>
</dbReference>
<gene>
    <name evidence="2" type="ORF">U27_02351</name>
</gene>
<evidence type="ECO:0000313" key="3">
    <source>
        <dbReference type="Proteomes" id="UP000030661"/>
    </source>
</evidence>
<sequence length="325" mass="34654">MTVERNALHIGVDIGGTKIALGLVTATGNILSQQNYPTQIEKGPEEMITELIAAINRFAANAGVSCDQIASIGIGVPGTVELASGNVVLAPNIFWRDVPLGARMKSGFPDIPIYIDQDTNTAVLGEFWQCEDPAVENLFFITISTGIGSGLILDKRLYRGQGNMAGEIGHIIVEKDGELCTCGSKGCLQAYAKGPAIAARVLRRIKQGEKSVLTAQIHDDQLTMIQVAEAASQGDRLALEVLLQAAEYVGVALANVVSLLNPDVIIIGGGVAQSGDLFIQKIQEVAKACCYPPARKSFRIELTKNWEKSPIIGAGMLHKTLQPHI</sequence>
<reference evidence="2" key="1">
    <citation type="journal article" date="2015" name="PeerJ">
        <title>First genomic representation of candidate bacterial phylum KSB3 points to enhanced environmental sensing as a trigger of wastewater bulking.</title>
        <authorList>
            <person name="Sekiguchi Y."/>
            <person name="Ohashi A."/>
            <person name="Parks D.H."/>
            <person name="Yamauchi T."/>
            <person name="Tyson G.W."/>
            <person name="Hugenholtz P."/>
        </authorList>
    </citation>
    <scope>NUCLEOTIDE SEQUENCE [LARGE SCALE GENOMIC DNA]</scope>
</reference>
<keyword evidence="2" id="KW-0418">Kinase</keyword>
<accession>A0A0S6W767</accession>
<dbReference type="STRING" id="1499967.U27_02351"/>
<dbReference type="Gene3D" id="3.30.420.40">
    <property type="match status" value="2"/>
</dbReference>
<name>A0A0S6W767_VECG1</name>
<dbReference type="PANTHER" id="PTHR18964">
    <property type="entry name" value="ROK (REPRESSOR, ORF, KINASE) FAMILY"/>
    <property type="match status" value="1"/>
</dbReference>
<dbReference type="Proteomes" id="UP000030661">
    <property type="component" value="Unassembled WGS sequence"/>
</dbReference>
<keyword evidence="2" id="KW-0808">Transferase</keyword>
<dbReference type="PANTHER" id="PTHR18964:SF149">
    <property type="entry name" value="BIFUNCTIONAL UDP-N-ACETYLGLUCOSAMINE 2-EPIMERASE_N-ACETYLMANNOSAMINE KINASE"/>
    <property type="match status" value="1"/>
</dbReference>
<dbReference type="InterPro" id="IPR049874">
    <property type="entry name" value="ROK_cs"/>
</dbReference>
<dbReference type="PROSITE" id="PS01125">
    <property type="entry name" value="ROK"/>
    <property type="match status" value="1"/>
</dbReference>
<organism evidence="2">
    <name type="scientific">Vecturithrix granuli</name>
    <dbReference type="NCBI Taxonomy" id="1499967"/>
    <lineage>
        <taxon>Bacteria</taxon>
        <taxon>Candidatus Moduliflexota</taxon>
        <taxon>Candidatus Vecturitrichia</taxon>
        <taxon>Candidatus Vecturitrichales</taxon>
        <taxon>Candidatus Vecturitrichaceae</taxon>
        <taxon>Candidatus Vecturithrix</taxon>
    </lineage>
</organism>
<evidence type="ECO:0000256" key="1">
    <source>
        <dbReference type="ARBA" id="ARBA00006479"/>
    </source>
</evidence>
<proteinExistence type="inferred from homology"/>
<dbReference type="Pfam" id="PF00480">
    <property type="entry name" value="ROK"/>
    <property type="match status" value="1"/>
</dbReference>
<dbReference type="InterPro" id="IPR043129">
    <property type="entry name" value="ATPase_NBD"/>
</dbReference>
<dbReference type="eggNOG" id="COG1940">
    <property type="taxonomic scope" value="Bacteria"/>
</dbReference>
<dbReference type="HOGENOM" id="CLU_036604_0_4_0"/>
<dbReference type="GO" id="GO:0016301">
    <property type="term" value="F:kinase activity"/>
    <property type="evidence" value="ECO:0007669"/>
    <property type="project" value="UniProtKB-KW"/>
</dbReference>
<comment type="similarity">
    <text evidence="1">Belongs to the ROK (NagC/XylR) family.</text>
</comment>
<keyword evidence="3" id="KW-1185">Reference proteome</keyword>
<dbReference type="AlphaFoldDB" id="A0A0S6W767"/>
<protein>
    <submittedName>
        <fullName evidence="2">Glucokinase, ROK family</fullName>
    </submittedName>
</protein>
<dbReference type="InterPro" id="IPR000600">
    <property type="entry name" value="ROK"/>
</dbReference>